<evidence type="ECO:0000256" key="4">
    <source>
        <dbReference type="RuleBase" id="RU000363"/>
    </source>
</evidence>
<protein>
    <recommendedName>
        <fullName evidence="6">Ketoreductase domain-containing protein</fullName>
    </recommendedName>
</protein>
<evidence type="ECO:0000313" key="8">
    <source>
        <dbReference type="Proteomes" id="UP001329430"/>
    </source>
</evidence>
<dbReference type="GO" id="GO:0006629">
    <property type="term" value="P:lipid metabolic process"/>
    <property type="evidence" value="ECO:0007669"/>
    <property type="project" value="UniProtKB-ARBA"/>
</dbReference>
<dbReference type="SMART" id="SM00822">
    <property type="entry name" value="PKS_KR"/>
    <property type="match status" value="1"/>
</dbReference>
<dbReference type="InterPro" id="IPR020904">
    <property type="entry name" value="Sc_DH/Rdtase_CS"/>
</dbReference>
<evidence type="ECO:0000259" key="6">
    <source>
        <dbReference type="SMART" id="SM00822"/>
    </source>
</evidence>
<dbReference type="NCBIfam" id="NF004825">
    <property type="entry name" value="PRK06181.1"/>
    <property type="match status" value="1"/>
</dbReference>
<dbReference type="PANTHER" id="PTHR44196:SF1">
    <property type="entry name" value="DEHYDROGENASE_REDUCTASE SDR FAMILY MEMBER 7B"/>
    <property type="match status" value="1"/>
</dbReference>
<dbReference type="CDD" id="cd05332">
    <property type="entry name" value="11beta-HSD1_like_SDR_c"/>
    <property type="match status" value="1"/>
</dbReference>
<dbReference type="EMBL" id="JAVRBK010000003">
    <property type="protein sequence ID" value="KAK5646977.1"/>
    <property type="molecule type" value="Genomic_DNA"/>
</dbReference>
<dbReference type="PRINTS" id="PR00080">
    <property type="entry name" value="SDRFAMILY"/>
</dbReference>
<evidence type="ECO:0000313" key="7">
    <source>
        <dbReference type="EMBL" id="KAK5646977.1"/>
    </source>
</evidence>
<dbReference type="Proteomes" id="UP001329430">
    <property type="component" value="Chromosome 3"/>
</dbReference>
<comment type="similarity">
    <text evidence="1 4">Belongs to the short-chain dehydrogenases/reductases (SDR) family.</text>
</comment>
<gene>
    <name evidence="7" type="ORF">RI129_005441</name>
</gene>
<organism evidence="7 8">
    <name type="scientific">Pyrocoelia pectoralis</name>
    <dbReference type="NCBI Taxonomy" id="417401"/>
    <lineage>
        <taxon>Eukaryota</taxon>
        <taxon>Metazoa</taxon>
        <taxon>Ecdysozoa</taxon>
        <taxon>Arthropoda</taxon>
        <taxon>Hexapoda</taxon>
        <taxon>Insecta</taxon>
        <taxon>Pterygota</taxon>
        <taxon>Neoptera</taxon>
        <taxon>Endopterygota</taxon>
        <taxon>Coleoptera</taxon>
        <taxon>Polyphaga</taxon>
        <taxon>Elateriformia</taxon>
        <taxon>Elateroidea</taxon>
        <taxon>Lampyridae</taxon>
        <taxon>Lampyrinae</taxon>
        <taxon>Pyrocoelia</taxon>
    </lineage>
</organism>
<comment type="caution">
    <text evidence="7">The sequence shown here is derived from an EMBL/GenBank/DDBJ whole genome shotgun (WGS) entry which is preliminary data.</text>
</comment>
<dbReference type="Pfam" id="PF00106">
    <property type="entry name" value="adh_short"/>
    <property type="match status" value="1"/>
</dbReference>
<dbReference type="GO" id="GO:0016491">
    <property type="term" value="F:oxidoreductase activity"/>
    <property type="evidence" value="ECO:0007669"/>
    <property type="project" value="UniProtKB-KW"/>
</dbReference>
<dbReference type="AlphaFoldDB" id="A0AAN7VFN2"/>
<keyword evidence="5" id="KW-1133">Transmembrane helix</keyword>
<reference evidence="7 8" key="1">
    <citation type="journal article" date="2024" name="Insects">
        <title>An Improved Chromosome-Level Genome Assembly of the Firefly Pyrocoelia pectoralis.</title>
        <authorList>
            <person name="Fu X."/>
            <person name="Meyer-Rochow V.B."/>
            <person name="Ballantyne L."/>
            <person name="Zhu X."/>
        </authorList>
    </citation>
    <scope>NUCLEOTIDE SEQUENCE [LARGE SCALE GENOMIC DNA]</scope>
    <source>
        <strain evidence="7">XCY_ONT2</strain>
    </source>
</reference>
<evidence type="ECO:0000256" key="2">
    <source>
        <dbReference type="ARBA" id="ARBA00023002"/>
    </source>
</evidence>
<dbReference type="SUPFAM" id="SSF51735">
    <property type="entry name" value="NAD(P)-binding Rossmann-fold domains"/>
    <property type="match status" value="1"/>
</dbReference>
<feature type="domain" description="Ketoreductase" evidence="6">
    <location>
        <begin position="37"/>
        <end position="225"/>
    </location>
</feature>
<evidence type="ECO:0000256" key="3">
    <source>
        <dbReference type="ARBA" id="ARBA00037096"/>
    </source>
</evidence>
<keyword evidence="8" id="KW-1185">Reference proteome</keyword>
<comment type="function">
    <text evidence="3">Putative oxidoreductase.</text>
</comment>
<accession>A0AAN7VFN2</accession>
<sequence length="304" mass="33989">MANSWHTWLTSIVMTLTLLKVFKYLFFRKNKSYFKEKVVVITGASSGIGESLAHEFYKLGCKIVLCARRRDELERVRNDLLQKHPPLTVLPIIMIMDLTNIGSLEDVVEQIIDITGHIDILINNGGISSRGAVMDTSNDVFMNIMMVNYFGTVSLTKAVLPHMVNRKQGHVVFMSSVQGLIAIPNRAAYAASKHALQAFGDSLRAEISQHNIRVSVVSPGYVNTPLPLNALSGSGFKHGKLDAETLRGYSPDYIAQKTAVVILREKNEVVLAPFLHRLVILIRCNFPSLYFLIMKNRANNFKNS</sequence>
<dbReference type="InterPro" id="IPR036291">
    <property type="entry name" value="NAD(P)-bd_dom_sf"/>
</dbReference>
<dbReference type="InterPro" id="IPR057326">
    <property type="entry name" value="KR_dom"/>
</dbReference>
<dbReference type="InterPro" id="IPR002347">
    <property type="entry name" value="SDR_fam"/>
</dbReference>
<keyword evidence="2" id="KW-0560">Oxidoreductase</keyword>
<dbReference type="PROSITE" id="PS00061">
    <property type="entry name" value="ADH_SHORT"/>
    <property type="match status" value="1"/>
</dbReference>
<evidence type="ECO:0000256" key="5">
    <source>
        <dbReference type="SAM" id="Phobius"/>
    </source>
</evidence>
<dbReference type="GO" id="GO:0016020">
    <property type="term" value="C:membrane"/>
    <property type="evidence" value="ECO:0007669"/>
    <property type="project" value="TreeGrafter"/>
</dbReference>
<keyword evidence="5" id="KW-0472">Membrane</keyword>
<dbReference type="PANTHER" id="PTHR44196">
    <property type="entry name" value="DEHYDROGENASE/REDUCTASE SDR FAMILY MEMBER 7B"/>
    <property type="match status" value="1"/>
</dbReference>
<evidence type="ECO:0000256" key="1">
    <source>
        <dbReference type="ARBA" id="ARBA00006484"/>
    </source>
</evidence>
<dbReference type="PRINTS" id="PR00081">
    <property type="entry name" value="GDHRDH"/>
</dbReference>
<dbReference type="Gene3D" id="3.40.50.720">
    <property type="entry name" value="NAD(P)-binding Rossmann-like Domain"/>
    <property type="match status" value="1"/>
</dbReference>
<feature type="transmembrane region" description="Helical" evidence="5">
    <location>
        <begin position="6"/>
        <end position="27"/>
    </location>
</feature>
<keyword evidence="5" id="KW-0812">Transmembrane</keyword>
<name>A0AAN7VFN2_9COLE</name>
<proteinExistence type="inferred from homology"/>